<keyword evidence="2" id="KW-1185">Reference proteome</keyword>
<dbReference type="EMBL" id="VRYY01000332">
    <property type="protein sequence ID" value="MBG3877628.1"/>
    <property type="molecule type" value="Genomic_DNA"/>
</dbReference>
<reference evidence="1 2" key="1">
    <citation type="submission" date="2019-08" db="EMBL/GenBank/DDBJ databases">
        <authorList>
            <person name="Luo N."/>
        </authorList>
    </citation>
    <scope>NUCLEOTIDE SEQUENCE [LARGE SCALE GENOMIC DNA]</scope>
    <source>
        <strain evidence="1 2">NCIMB 9442</strain>
    </source>
</reference>
<evidence type="ECO:0000313" key="1">
    <source>
        <dbReference type="EMBL" id="MBG3877628.1"/>
    </source>
</evidence>
<organism evidence="1 2">
    <name type="scientific">Nitratidesulfovibrio oxamicus</name>
    <dbReference type="NCBI Taxonomy" id="32016"/>
    <lineage>
        <taxon>Bacteria</taxon>
        <taxon>Pseudomonadati</taxon>
        <taxon>Thermodesulfobacteriota</taxon>
        <taxon>Desulfovibrionia</taxon>
        <taxon>Desulfovibrionales</taxon>
        <taxon>Desulfovibrionaceae</taxon>
        <taxon>Nitratidesulfovibrio</taxon>
    </lineage>
</organism>
<comment type="caution">
    <text evidence="1">The sequence shown here is derived from an EMBL/GenBank/DDBJ whole genome shotgun (WGS) entry which is preliminary data.</text>
</comment>
<proteinExistence type="predicted"/>
<name>A0ABS0J5A4_9BACT</name>
<gene>
    <name evidence="1" type="ORF">FVW20_11545</name>
</gene>
<dbReference type="Proteomes" id="UP001194469">
    <property type="component" value="Unassembled WGS sequence"/>
</dbReference>
<dbReference type="RefSeq" id="WP_196609724.1">
    <property type="nucleotide sequence ID" value="NZ_VRYY01000332.1"/>
</dbReference>
<protein>
    <submittedName>
        <fullName evidence="1">Uncharacterized protein</fullName>
    </submittedName>
</protein>
<accession>A0ABS0J5A4</accession>
<evidence type="ECO:0000313" key="2">
    <source>
        <dbReference type="Proteomes" id="UP001194469"/>
    </source>
</evidence>
<sequence length="78" mass="8863">MLTLRCAACRRKLWKYLKLGKGEVLRCHKERITRMYDAEERGGRIWCACGQAVGVDKGGHWAMISNAFTCSGTKDTRL</sequence>